<keyword evidence="2" id="KW-1185">Reference proteome</keyword>
<feature type="non-terminal residue" evidence="1">
    <location>
        <position position="53"/>
    </location>
</feature>
<gene>
    <name evidence="1" type="ORF">Gotri_020703</name>
</gene>
<proteinExistence type="predicted"/>
<dbReference type="EMBL" id="JABEZW010000001">
    <property type="protein sequence ID" value="MBA0757618.1"/>
    <property type="molecule type" value="Genomic_DNA"/>
</dbReference>
<protein>
    <submittedName>
        <fullName evidence="1">Uncharacterized protein</fullName>
    </submittedName>
</protein>
<reference evidence="1 2" key="1">
    <citation type="journal article" date="2019" name="Genome Biol. Evol.">
        <title>Insights into the evolution of the New World diploid cottons (Gossypium, subgenus Houzingenia) based on genome sequencing.</title>
        <authorList>
            <person name="Grover C.E."/>
            <person name="Arick M.A. 2nd"/>
            <person name="Thrash A."/>
            <person name="Conover J.L."/>
            <person name="Sanders W.S."/>
            <person name="Peterson D.G."/>
            <person name="Frelichowski J.E."/>
            <person name="Scheffler J.A."/>
            <person name="Scheffler B.E."/>
            <person name="Wendel J.F."/>
        </authorList>
    </citation>
    <scope>NUCLEOTIDE SEQUENCE [LARGE SCALE GENOMIC DNA]</scope>
    <source>
        <strain evidence="1">8</strain>
        <tissue evidence="1">Leaf</tissue>
    </source>
</reference>
<evidence type="ECO:0000313" key="1">
    <source>
        <dbReference type="EMBL" id="MBA0757618.1"/>
    </source>
</evidence>
<accession>A0A7J9DAJ2</accession>
<dbReference type="AlphaFoldDB" id="A0A7J9DAJ2"/>
<evidence type="ECO:0000313" key="2">
    <source>
        <dbReference type="Proteomes" id="UP000593568"/>
    </source>
</evidence>
<comment type="caution">
    <text evidence="1">The sequence shown here is derived from an EMBL/GenBank/DDBJ whole genome shotgun (WGS) entry which is preliminary data.</text>
</comment>
<organism evidence="1 2">
    <name type="scientific">Gossypium trilobum</name>
    <dbReference type="NCBI Taxonomy" id="34281"/>
    <lineage>
        <taxon>Eukaryota</taxon>
        <taxon>Viridiplantae</taxon>
        <taxon>Streptophyta</taxon>
        <taxon>Embryophyta</taxon>
        <taxon>Tracheophyta</taxon>
        <taxon>Spermatophyta</taxon>
        <taxon>Magnoliopsida</taxon>
        <taxon>eudicotyledons</taxon>
        <taxon>Gunneridae</taxon>
        <taxon>Pentapetalae</taxon>
        <taxon>rosids</taxon>
        <taxon>malvids</taxon>
        <taxon>Malvales</taxon>
        <taxon>Malvaceae</taxon>
        <taxon>Malvoideae</taxon>
        <taxon>Gossypium</taxon>
    </lineage>
</organism>
<dbReference type="Proteomes" id="UP000593568">
    <property type="component" value="Unassembled WGS sequence"/>
</dbReference>
<name>A0A7J9DAJ2_9ROSI</name>
<sequence length="53" mass="5809">KTTQVGGFLGVRNLAVDFKNHVSFQFINCIVGSFEKSEDIGGCKELLMSWGSL</sequence>